<dbReference type="GO" id="GO:0016020">
    <property type="term" value="C:membrane"/>
    <property type="evidence" value="ECO:0007669"/>
    <property type="project" value="UniProtKB-SubCell"/>
</dbReference>
<accession>R2SCE7</accession>
<feature type="transmembrane region" description="Helical" evidence="5">
    <location>
        <begin position="322"/>
        <end position="340"/>
    </location>
</feature>
<feature type="transmembrane region" description="Helical" evidence="5">
    <location>
        <begin position="156"/>
        <end position="175"/>
    </location>
</feature>
<dbReference type="Proteomes" id="UP000013777">
    <property type="component" value="Unassembled WGS sequence"/>
</dbReference>
<evidence type="ECO:0000256" key="5">
    <source>
        <dbReference type="SAM" id="Phobius"/>
    </source>
</evidence>
<evidence type="ECO:0000256" key="4">
    <source>
        <dbReference type="ARBA" id="ARBA00023136"/>
    </source>
</evidence>
<comment type="subcellular location">
    <subcellularLocation>
        <location evidence="1">Membrane</location>
        <topology evidence="1">Multi-pass membrane protein</topology>
    </subcellularLocation>
</comment>
<dbReference type="EMBL" id="AJAP01000004">
    <property type="protein sequence ID" value="EOH90486.1"/>
    <property type="molecule type" value="Genomic_DNA"/>
</dbReference>
<keyword evidence="4 5" id="KW-0472">Membrane</keyword>
<feature type="transmembrane region" description="Helical" evidence="5">
    <location>
        <begin position="252"/>
        <end position="271"/>
    </location>
</feature>
<gene>
    <name evidence="7" type="ORF">UAS_00213</name>
</gene>
<dbReference type="PATRIC" id="fig|1158606.3.peg.200"/>
<feature type="transmembrane region" description="Helical" evidence="5">
    <location>
        <begin position="291"/>
        <end position="310"/>
    </location>
</feature>
<evidence type="ECO:0000256" key="1">
    <source>
        <dbReference type="ARBA" id="ARBA00004141"/>
    </source>
</evidence>
<feature type="transmembrane region" description="Helical" evidence="5">
    <location>
        <begin position="203"/>
        <end position="221"/>
    </location>
</feature>
<evidence type="ECO:0000256" key="3">
    <source>
        <dbReference type="ARBA" id="ARBA00022989"/>
    </source>
</evidence>
<protein>
    <recommendedName>
        <fullName evidence="6">Integral membrane bound transporter domain-containing protein</fullName>
    </recommendedName>
</protein>
<evidence type="ECO:0000259" key="6">
    <source>
        <dbReference type="Pfam" id="PF13515"/>
    </source>
</evidence>
<proteinExistence type="predicted"/>
<organism evidence="7 8">
    <name type="scientific">Enterococcus asini ATCC 700915</name>
    <dbReference type="NCBI Taxonomy" id="1158606"/>
    <lineage>
        <taxon>Bacteria</taxon>
        <taxon>Bacillati</taxon>
        <taxon>Bacillota</taxon>
        <taxon>Bacilli</taxon>
        <taxon>Lactobacillales</taxon>
        <taxon>Enterococcaceae</taxon>
        <taxon>Enterococcus</taxon>
    </lineage>
</organism>
<dbReference type="AlphaFoldDB" id="R2SCE7"/>
<dbReference type="Pfam" id="PF13515">
    <property type="entry name" value="FUSC_2"/>
    <property type="match status" value="1"/>
</dbReference>
<comment type="caution">
    <text evidence="7">The sequence shown here is derived from an EMBL/GenBank/DDBJ whole genome shotgun (WGS) entry which is preliminary data.</text>
</comment>
<feature type="transmembrane region" description="Helical" evidence="5">
    <location>
        <begin position="29"/>
        <end position="54"/>
    </location>
</feature>
<dbReference type="InterPro" id="IPR049453">
    <property type="entry name" value="Memb_transporter_dom"/>
</dbReference>
<dbReference type="STRING" id="57732.RU94_GL001088"/>
<name>R2SCE7_9ENTE</name>
<reference evidence="7 8" key="1">
    <citation type="submission" date="2013-02" db="EMBL/GenBank/DDBJ databases">
        <title>The Genome Sequence of Enterococcus asini ATCC_700915.</title>
        <authorList>
            <consortium name="The Broad Institute Genome Sequencing Platform"/>
            <consortium name="The Broad Institute Genome Sequencing Center for Infectious Disease"/>
            <person name="Earl A.M."/>
            <person name="Gilmore M.S."/>
            <person name="Lebreton F."/>
            <person name="Walker B."/>
            <person name="Young S.K."/>
            <person name="Zeng Q."/>
            <person name="Gargeya S."/>
            <person name="Fitzgerald M."/>
            <person name="Haas B."/>
            <person name="Abouelleil A."/>
            <person name="Alvarado L."/>
            <person name="Arachchi H.M."/>
            <person name="Berlin A.M."/>
            <person name="Chapman S.B."/>
            <person name="Dewar J."/>
            <person name="Goldberg J."/>
            <person name="Griggs A."/>
            <person name="Gujja S."/>
            <person name="Hansen M."/>
            <person name="Howarth C."/>
            <person name="Imamovic A."/>
            <person name="Larimer J."/>
            <person name="McCowan C."/>
            <person name="Murphy C."/>
            <person name="Neiman D."/>
            <person name="Pearson M."/>
            <person name="Priest M."/>
            <person name="Roberts A."/>
            <person name="Saif S."/>
            <person name="Shea T."/>
            <person name="Sisk P."/>
            <person name="Sykes S."/>
            <person name="Wortman J."/>
            <person name="Nusbaum C."/>
            <person name="Birren B."/>
        </authorList>
    </citation>
    <scope>NUCLEOTIDE SEQUENCE [LARGE SCALE GENOMIC DNA]</scope>
    <source>
        <strain evidence="7 8">ATCC 700915</strain>
    </source>
</reference>
<evidence type="ECO:0000313" key="7">
    <source>
        <dbReference type="EMBL" id="EOH90486.1"/>
    </source>
</evidence>
<dbReference type="HOGENOM" id="CLU_061124_0_0_9"/>
<keyword evidence="3 5" id="KW-1133">Transmembrane helix</keyword>
<evidence type="ECO:0000313" key="8">
    <source>
        <dbReference type="Proteomes" id="UP000013777"/>
    </source>
</evidence>
<keyword evidence="8" id="KW-1185">Reference proteome</keyword>
<feature type="transmembrane region" description="Helical" evidence="5">
    <location>
        <begin position="83"/>
        <end position="102"/>
    </location>
</feature>
<dbReference type="eggNOG" id="ENOG502Z7T7">
    <property type="taxonomic scope" value="Bacteria"/>
</dbReference>
<sequence>MTLYQKMQLSPAVLRQHIRESFAQEKKQYVTALVLRSVLLLLFAIAYISIFTSLFGQKNSYVGVGSLCMLLSIRFVNYGYHIIDSLVALFFISSLYLINSFFLAGLPVILYFVVQLASLSFILLMTTTHPEYGNGGVYAFSYILITSNTVSGQHEILQRTGAVYLSFLFCGLVFLQKHSQANRTIRFHHICKGYSLHQTTYQWQLRLALGIAFALSIGKYLGIPRSMWMGFASMSLLLPQTHQVLSRGFSRMMGVTIGSVIFVLCLHLFPIEWVFLLGPLAGFCLGLTPHYGWASILNCFGALSAAYVLLGILPAGVIRIQNNFLGILCGLGIALLFQLLQRKSTKRVGESQC</sequence>
<feature type="transmembrane region" description="Helical" evidence="5">
    <location>
        <begin position="108"/>
        <end position="125"/>
    </location>
</feature>
<evidence type="ECO:0000256" key="2">
    <source>
        <dbReference type="ARBA" id="ARBA00022692"/>
    </source>
</evidence>
<feature type="domain" description="Integral membrane bound transporter" evidence="6">
    <location>
        <begin position="214"/>
        <end position="331"/>
    </location>
</feature>
<keyword evidence="2 5" id="KW-0812">Transmembrane</keyword>